<dbReference type="OrthoDB" id="9802991at2"/>
<dbReference type="InterPro" id="IPR029058">
    <property type="entry name" value="AB_hydrolase_fold"/>
</dbReference>
<evidence type="ECO:0000313" key="3">
    <source>
        <dbReference type="Proteomes" id="UP000231962"/>
    </source>
</evidence>
<evidence type="ECO:0000313" key="1">
    <source>
        <dbReference type="EMBL" id="PJZ68861.1"/>
    </source>
</evidence>
<dbReference type="InterPro" id="IPR004963">
    <property type="entry name" value="PAE/NOTUM"/>
</dbReference>
<gene>
    <name evidence="1" type="ORF">CH360_14195</name>
    <name evidence="2" type="ORF">CH373_15735</name>
</gene>
<accession>A0A2M9ZJI6</accession>
<keyword evidence="3" id="KW-1185">Reference proteome</keyword>
<dbReference type="EMBL" id="NPDZ01000012">
    <property type="protein sequence ID" value="PJZ72192.1"/>
    <property type="molecule type" value="Genomic_DNA"/>
</dbReference>
<name>A0A2M9ZJI6_9LEPT</name>
<proteinExistence type="predicted"/>
<sequence>MNYKSIILGTLVLSVLSFTNCKTEKKDDDKLLLLAAVLYSPYEKIVPTPGTITIPNTGGAYTGRSFTPTCSGAPGNTDFYFFRKKVADNNKKILINFMGGGACWSKYNCFGENTTTYFNMLNQLPDIFVNIAFKGIMNSAAPRNPFLAYDVIFIPYCTGDLHIGSADAVYNDPTNGNSPTTIKHRGHENVLSVLKYIQDNYTGLTDVFVTGQSAGGYGAILNYPHVRETVHGINASVKVNMLSDASQGVVQTIFYSNVVKNLWGADQNLPTWVTNITSGYLTGTPSLVDFFDKVARFYTADQFAQYTSLYDGNQRFFMNVMNIIDGLPAYTDAATTDPYDSSKTYSTLFGDSDASSVADGSPTIPTFGQNCFWPKQMLSDLATISGGGAIIDSNYKIYIAPGDVHTITTNDDMYSLSTGGVDFTTWLANHRDGNHLAAAPDYETCTKHGHLFSSKDCSASNFNKSVINNALGHATSDQAYAASLKDMTQACPDGSMQPPN</sequence>
<dbReference type="EMBL" id="NPDY01000015">
    <property type="protein sequence ID" value="PJZ68861.1"/>
    <property type="molecule type" value="Genomic_DNA"/>
</dbReference>
<reference evidence="3 4" key="1">
    <citation type="submission" date="2017-07" db="EMBL/GenBank/DDBJ databases">
        <title>Leptospira spp. isolated from tropical soils.</title>
        <authorList>
            <person name="Thibeaux R."/>
            <person name="Iraola G."/>
            <person name="Ferres I."/>
            <person name="Bierque E."/>
            <person name="Girault D."/>
            <person name="Soupe-Gilbert M.-E."/>
            <person name="Picardeau M."/>
            <person name="Goarant C."/>
        </authorList>
    </citation>
    <scope>NUCLEOTIDE SEQUENCE [LARGE SCALE GENOMIC DNA]</scope>
    <source>
        <strain evidence="2 4">FH1-B-B1</strain>
        <strain evidence="1 3">FH1-B-C1</strain>
    </source>
</reference>
<dbReference type="AlphaFoldDB" id="A0A2M9ZJI6"/>
<evidence type="ECO:0000313" key="4">
    <source>
        <dbReference type="Proteomes" id="UP000231990"/>
    </source>
</evidence>
<dbReference type="Pfam" id="PF03283">
    <property type="entry name" value="PAE"/>
    <property type="match status" value="1"/>
</dbReference>
<dbReference type="Proteomes" id="UP000231990">
    <property type="component" value="Unassembled WGS sequence"/>
</dbReference>
<dbReference type="SUPFAM" id="SSF53474">
    <property type="entry name" value="alpha/beta-Hydrolases"/>
    <property type="match status" value="1"/>
</dbReference>
<dbReference type="Proteomes" id="UP000231962">
    <property type="component" value="Unassembled WGS sequence"/>
</dbReference>
<dbReference type="PANTHER" id="PTHR21562">
    <property type="entry name" value="NOTUM-RELATED"/>
    <property type="match status" value="1"/>
</dbReference>
<dbReference type="RefSeq" id="WP_100714714.1">
    <property type="nucleotide sequence ID" value="NZ_NPDY01000015.1"/>
</dbReference>
<organism evidence="2 4">
    <name type="scientific">Leptospira perolatii</name>
    <dbReference type="NCBI Taxonomy" id="2023191"/>
    <lineage>
        <taxon>Bacteria</taxon>
        <taxon>Pseudomonadati</taxon>
        <taxon>Spirochaetota</taxon>
        <taxon>Spirochaetia</taxon>
        <taxon>Leptospirales</taxon>
        <taxon>Leptospiraceae</taxon>
        <taxon>Leptospira</taxon>
    </lineage>
</organism>
<dbReference type="GO" id="GO:0016787">
    <property type="term" value="F:hydrolase activity"/>
    <property type="evidence" value="ECO:0007669"/>
    <property type="project" value="InterPro"/>
</dbReference>
<protein>
    <submittedName>
        <fullName evidence="2">Pectinacetylesterase</fullName>
    </submittedName>
</protein>
<dbReference type="PANTHER" id="PTHR21562:SF83">
    <property type="entry name" value="PECTIN ACETYLESTERASE 4"/>
    <property type="match status" value="1"/>
</dbReference>
<comment type="caution">
    <text evidence="2">The sequence shown here is derived from an EMBL/GenBank/DDBJ whole genome shotgun (WGS) entry which is preliminary data.</text>
</comment>
<evidence type="ECO:0000313" key="2">
    <source>
        <dbReference type="EMBL" id="PJZ72192.1"/>
    </source>
</evidence>